<dbReference type="AlphaFoldDB" id="A0A2S6F1Y0"/>
<gene>
    <name evidence="1" type="ORF">C3928_05230</name>
</gene>
<proteinExistence type="predicted"/>
<dbReference type="EMBL" id="PQWY01000010">
    <property type="protein sequence ID" value="PPK31437.1"/>
    <property type="molecule type" value="Genomic_DNA"/>
</dbReference>
<evidence type="ECO:0000313" key="1">
    <source>
        <dbReference type="EMBL" id="PPK31437.1"/>
    </source>
</evidence>
<dbReference type="InterPro" id="IPR000868">
    <property type="entry name" value="Isochorismatase-like_dom"/>
</dbReference>
<evidence type="ECO:0000313" key="2">
    <source>
        <dbReference type="Proteomes" id="UP000239239"/>
    </source>
</evidence>
<comment type="caution">
    <text evidence="1">The sequence shown here is derived from an EMBL/GenBank/DDBJ whole genome shotgun (WGS) entry which is preliminary data.</text>
</comment>
<dbReference type="InterPro" id="IPR036380">
    <property type="entry name" value="Isochorismatase-like_sf"/>
</dbReference>
<dbReference type="InterPro" id="IPR050993">
    <property type="entry name" value="Isochorismatase_domain"/>
</dbReference>
<dbReference type="PANTHER" id="PTHR14119:SF3">
    <property type="entry name" value="ISOCHORISMATASE DOMAIN-CONTAINING PROTEIN 2"/>
    <property type="match status" value="1"/>
</dbReference>
<keyword evidence="1" id="KW-0378">Hydrolase</keyword>
<dbReference type="Gene3D" id="3.40.50.850">
    <property type="entry name" value="Isochorismatase-like"/>
    <property type="match status" value="1"/>
</dbReference>
<name>A0A2S6F1Y0_LEGPN</name>
<organism evidence="1 2">
    <name type="scientific">Legionella pneumophila</name>
    <dbReference type="NCBI Taxonomy" id="446"/>
    <lineage>
        <taxon>Bacteria</taxon>
        <taxon>Pseudomonadati</taxon>
        <taxon>Pseudomonadota</taxon>
        <taxon>Gammaproteobacteria</taxon>
        <taxon>Legionellales</taxon>
        <taxon>Legionellaceae</taxon>
        <taxon>Legionella</taxon>
    </lineage>
</organism>
<dbReference type="RefSeq" id="WP_032830225.1">
    <property type="nucleotide sequence ID" value="NZ_CP021259.1"/>
</dbReference>
<dbReference type="Proteomes" id="UP000239239">
    <property type="component" value="Unassembled WGS sequence"/>
</dbReference>
<accession>A0A2S6F1Y0</accession>
<dbReference type="SUPFAM" id="SSF52499">
    <property type="entry name" value="Isochorismatase-like hydrolases"/>
    <property type="match status" value="1"/>
</dbReference>
<reference evidence="1 2" key="1">
    <citation type="submission" date="2018-02" db="EMBL/GenBank/DDBJ databases">
        <title>Draft genome sequences of four Legionella pneumophila clinical strains isolated in Ontario.</title>
        <authorList>
            <person name="Fortuna A."/>
            <person name="Ramnarine R."/>
            <person name="Li A."/>
            <person name="Frantz C."/>
            <person name="Mallo G."/>
        </authorList>
    </citation>
    <scope>NUCLEOTIDE SEQUENCE [LARGE SCALE GENOMIC DNA]</scope>
    <source>
        <strain evidence="1 2">LG61</strain>
    </source>
</reference>
<sequence length="184" mass="21063">MLLLNRADSLLVLIDVQEKLTPAILNLDFFLARCEWLLKLAKKLDVPILASEQYPKGLGSTVSSLSSYINQEECIEKVHFSCMQEPKYINLLKEYNKNQLILIGIEAHVCVLQTALEMKDYGFDVFVVVDGVSSRSEFDLKYGLKRMKQNGIHLITAEMVLFEWLRQAGTPEFKEISKEFLQSV</sequence>
<dbReference type="Pfam" id="PF00857">
    <property type="entry name" value="Isochorismatase"/>
    <property type="match status" value="1"/>
</dbReference>
<dbReference type="OrthoDB" id="9796958at2"/>
<dbReference type="PANTHER" id="PTHR14119">
    <property type="entry name" value="HYDROLASE"/>
    <property type="match status" value="1"/>
</dbReference>
<dbReference type="GO" id="GO:0016787">
    <property type="term" value="F:hydrolase activity"/>
    <property type="evidence" value="ECO:0007669"/>
    <property type="project" value="UniProtKB-KW"/>
</dbReference>
<protein>
    <submittedName>
        <fullName evidence="1">Hydrolase</fullName>
    </submittedName>
</protein>